<evidence type="ECO:0000313" key="3">
    <source>
        <dbReference type="EMBL" id="CAG4994001.1"/>
    </source>
</evidence>
<evidence type="ECO:0000259" key="2">
    <source>
        <dbReference type="Pfam" id="PF13648"/>
    </source>
</evidence>
<accession>A0A916N389</accession>
<keyword evidence="1" id="KW-0732">Signal</keyword>
<evidence type="ECO:0000313" key="4">
    <source>
        <dbReference type="Proteomes" id="UP000680038"/>
    </source>
</evidence>
<dbReference type="RefSeq" id="WP_215237954.1">
    <property type="nucleotide sequence ID" value="NZ_CAJRAF010000001.1"/>
</dbReference>
<dbReference type="Proteomes" id="UP000680038">
    <property type="component" value="Unassembled WGS sequence"/>
</dbReference>
<proteinExistence type="predicted"/>
<organism evidence="3 4">
    <name type="scientific">Dyadobacter helix</name>
    <dbReference type="NCBI Taxonomy" id="2822344"/>
    <lineage>
        <taxon>Bacteria</taxon>
        <taxon>Pseudomonadati</taxon>
        <taxon>Bacteroidota</taxon>
        <taxon>Cytophagia</taxon>
        <taxon>Cytophagales</taxon>
        <taxon>Spirosomataceae</taxon>
        <taxon>Dyadobacter</taxon>
    </lineage>
</organism>
<gene>
    <name evidence="3" type="ORF">DYBT9275_01285</name>
</gene>
<name>A0A916N389_9BACT</name>
<sequence>MKRLLLTLSVFAIGYLTVPAAHAQNITGTWKMSSAVLEESNGKKSDTHQDQLKNMPCASTITYTFKPDGTLVTNAPDCKNLKAIIESQNGKTTWKQNGNKVTITTTDTRFPAQVYSVSVTGNTMTWYFGYADNPKTANPTKAKSLVTVYKKI</sequence>
<feature type="domain" description="Lipocalin-like" evidence="2">
    <location>
        <begin position="26"/>
        <end position="126"/>
    </location>
</feature>
<feature type="signal peptide" evidence="1">
    <location>
        <begin position="1"/>
        <end position="23"/>
    </location>
</feature>
<comment type="caution">
    <text evidence="3">The sequence shown here is derived from an EMBL/GenBank/DDBJ whole genome shotgun (WGS) entry which is preliminary data.</text>
</comment>
<dbReference type="EMBL" id="CAJRAF010000001">
    <property type="protein sequence ID" value="CAG4994001.1"/>
    <property type="molecule type" value="Genomic_DNA"/>
</dbReference>
<protein>
    <recommendedName>
        <fullName evidence="2">Lipocalin-like domain-containing protein</fullName>
    </recommendedName>
</protein>
<reference evidence="3" key="1">
    <citation type="submission" date="2021-04" db="EMBL/GenBank/DDBJ databases">
        <authorList>
            <person name="Rodrigo-Torres L."/>
            <person name="Arahal R. D."/>
            <person name="Lucena T."/>
        </authorList>
    </citation>
    <scope>NUCLEOTIDE SEQUENCE</scope>
    <source>
        <strain evidence="3">CECT 9275</strain>
    </source>
</reference>
<dbReference type="AlphaFoldDB" id="A0A916N389"/>
<dbReference type="Pfam" id="PF13648">
    <property type="entry name" value="Lipocalin_4"/>
    <property type="match status" value="1"/>
</dbReference>
<keyword evidence="4" id="KW-1185">Reference proteome</keyword>
<dbReference type="InterPro" id="IPR024311">
    <property type="entry name" value="Lipocalin-like"/>
</dbReference>
<evidence type="ECO:0000256" key="1">
    <source>
        <dbReference type="SAM" id="SignalP"/>
    </source>
</evidence>
<feature type="chain" id="PRO_5036949534" description="Lipocalin-like domain-containing protein" evidence="1">
    <location>
        <begin position="24"/>
        <end position="152"/>
    </location>
</feature>